<accession>B8HL28</accession>
<reference evidence="7" key="1">
    <citation type="submission" date="2009-01" db="EMBL/GenBank/DDBJ databases">
        <title>Complete sequence of chromosome Cyanothece sp. PCC 7425.</title>
        <authorList>
            <consortium name="US DOE Joint Genome Institute"/>
            <person name="Lucas S."/>
            <person name="Copeland A."/>
            <person name="Lapidus A."/>
            <person name="Glavina del Rio T."/>
            <person name="Dalin E."/>
            <person name="Tice H."/>
            <person name="Bruce D."/>
            <person name="Goodwin L."/>
            <person name="Pitluck S."/>
            <person name="Sims D."/>
            <person name="Meineke L."/>
            <person name="Brettin T."/>
            <person name="Detter J.C."/>
            <person name="Han C."/>
            <person name="Larimer F."/>
            <person name="Land M."/>
            <person name="Hauser L."/>
            <person name="Kyrpides N."/>
            <person name="Ovchinnikova G."/>
            <person name="Liberton M."/>
            <person name="Stoeckel J."/>
            <person name="Banerjee A."/>
            <person name="Singh A."/>
            <person name="Page L."/>
            <person name="Sato H."/>
            <person name="Zhao L."/>
            <person name="Sherman L."/>
            <person name="Pakrasi H."/>
            <person name="Richardson P."/>
        </authorList>
    </citation>
    <scope>NUCLEOTIDE SEQUENCE</scope>
    <source>
        <strain evidence="7">PCC 7425</strain>
    </source>
</reference>
<gene>
    <name evidence="7" type="ordered locus">Cyan7425_2919</name>
</gene>
<evidence type="ECO:0000259" key="6">
    <source>
        <dbReference type="PROSITE" id="PS51296"/>
    </source>
</evidence>
<dbReference type="PROSITE" id="PS51296">
    <property type="entry name" value="RIESKE"/>
    <property type="match status" value="1"/>
</dbReference>
<dbReference type="AlphaFoldDB" id="B8HL28"/>
<evidence type="ECO:0000256" key="3">
    <source>
        <dbReference type="ARBA" id="ARBA00023002"/>
    </source>
</evidence>
<dbReference type="GO" id="GO:0016705">
    <property type="term" value="F:oxidoreductase activity, acting on paired donors, with incorporation or reduction of molecular oxygen"/>
    <property type="evidence" value="ECO:0007669"/>
    <property type="project" value="UniProtKB-ARBA"/>
</dbReference>
<evidence type="ECO:0000256" key="2">
    <source>
        <dbReference type="ARBA" id="ARBA00022723"/>
    </source>
</evidence>
<dbReference type="Pfam" id="PF00355">
    <property type="entry name" value="Rieske"/>
    <property type="match status" value="1"/>
</dbReference>
<protein>
    <submittedName>
        <fullName evidence="7">Rieske (2Fe-2S) domain protein</fullName>
    </submittedName>
</protein>
<dbReference type="InterPro" id="IPR036922">
    <property type="entry name" value="Rieske_2Fe-2S_sf"/>
</dbReference>
<feature type="domain" description="Rieske" evidence="6">
    <location>
        <begin position="14"/>
        <end position="117"/>
    </location>
</feature>
<dbReference type="GO" id="GO:0046872">
    <property type="term" value="F:metal ion binding"/>
    <property type="evidence" value="ECO:0007669"/>
    <property type="project" value="UniProtKB-KW"/>
</dbReference>
<dbReference type="Gene3D" id="3.90.380.10">
    <property type="entry name" value="Naphthalene 1,2-dioxygenase Alpha Subunit, Chain A, domain 1"/>
    <property type="match status" value="1"/>
</dbReference>
<keyword evidence="4" id="KW-0408">Iron</keyword>
<dbReference type="Gene3D" id="2.102.10.10">
    <property type="entry name" value="Rieske [2Fe-2S] iron-sulphur domain"/>
    <property type="match status" value="1"/>
</dbReference>
<keyword evidence="5" id="KW-0411">Iron-sulfur</keyword>
<dbReference type="InterPro" id="IPR050584">
    <property type="entry name" value="Cholesterol_7-desaturase"/>
</dbReference>
<dbReference type="PANTHER" id="PTHR21266:SF59">
    <property type="entry name" value="BLR4922 PROTEIN"/>
    <property type="match status" value="1"/>
</dbReference>
<keyword evidence="3" id="KW-0560">Oxidoreductase</keyword>
<dbReference type="GO" id="GO:0051537">
    <property type="term" value="F:2 iron, 2 sulfur cluster binding"/>
    <property type="evidence" value="ECO:0007669"/>
    <property type="project" value="UniProtKB-KW"/>
</dbReference>
<dbReference type="Pfam" id="PF19112">
    <property type="entry name" value="VanA_C"/>
    <property type="match status" value="1"/>
</dbReference>
<sequence length="338" mass="38658">MNYHTDHAALKRFWYPVLPIAQLQDGPKAFTLLDEPLVLWLDQEGKPAATQDRCCHRSAKLSIGQVIEGCIRCPYHGWEFDPQGACVRVPQHPDRPIPSGYRINAYPCQERYGYVWVCLEPPVQDIPEFAEATDPNYRLIPGFWETWQCSSLRLMENTLDIAHIPFVHNQTFGDERSPVPPDYDLIEETDTTVHVRSLSPARNRPLMQKAMGVDEARVVRVRDLTWIMPFTAKLHLTFGNGLISIMVAIASPINARTSQIMTFYLRNDTETPAEDVRAFYDAVAREDKALLEATEAIHQQAFCPIEQQNMNSDKIGLLMRRRFSTLLEQYSLLPQCGN</sequence>
<dbReference type="STRING" id="395961.Cyan7425_2919"/>
<keyword evidence="1" id="KW-0001">2Fe-2S</keyword>
<dbReference type="PANTHER" id="PTHR21266">
    <property type="entry name" value="IRON-SULFUR DOMAIN CONTAINING PROTEIN"/>
    <property type="match status" value="1"/>
</dbReference>
<organism evidence="7">
    <name type="scientific">Cyanothece sp. (strain PCC 7425 / ATCC 29141)</name>
    <dbReference type="NCBI Taxonomy" id="395961"/>
    <lineage>
        <taxon>Bacteria</taxon>
        <taxon>Bacillati</taxon>
        <taxon>Cyanobacteriota</taxon>
        <taxon>Cyanophyceae</taxon>
        <taxon>Gomontiellales</taxon>
        <taxon>Cyanothecaceae</taxon>
        <taxon>Cyanothece</taxon>
    </lineage>
</organism>
<proteinExistence type="predicted"/>
<name>B8HL28_CYAP4</name>
<dbReference type="HOGENOM" id="CLU_039484_1_2_3"/>
<dbReference type="CDD" id="cd03469">
    <property type="entry name" value="Rieske_RO_Alpha_N"/>
    <property type="match status" value="1"/>
</dbReference>
<dbReference type="GO" id="GO:0004497">
    <property type="term" value="F:monooxygenase activity"/>
    <property type="evidence" value="ECO:0007669"/>
    <property type="project" value="UniProtKB-ARBA"/>
</dbReference>
<dbReference type="OrthoDB" id="477744at2"/>
<evidence type="ECO:0000256" key="5">
    <source>
        <dbReference type="ARBA" id="ARBA00023014"/>
    </source>
</evidence>
<keyword evidence="2" id="KW-0479">Metal-binding</keyword>
<dbReference type="KEGG" id="cyn:Cyan7425_2919"/>
<dbReference type="eggNOG" id="COG4638">
    <property type="taxonomic scope" value="Bacteria"/>
</dbReference>
<evidence type="ECO:0000256" key="4">
    <source>
        <dbReference type="ARBA" id="ARBA00023004"/>
    </source>
</evidence>
<dbReference type="InterPro" id="IPR044043">
    <property type="entry name" value="VanA_C_cat"/>
</dbReference>
<dbReference type="SUPFAM" id="SSF55961">
    <property type="entry name" value="Bet v1-like"/>
    <property type="match status" value="1"/>
</dbReference>
<dbReference type="EMBL" id="CP001344">
    <property type="protein sequence ID" value="ACL45260.1"/>
    <property type="molecule type" value="Genomic_DNA"/>
</dbReference>
<dbReference type="SUPFAM" id="SSF50022">
    <property type="entry name" value="ISP domain"/>
    <property type="match status" value="1"/>
</dbReference>
<evidence type="ECO:0000256" key="1">
    <source>
        <dbReference type="ARBA" id="ARBA00022714"/>
    </source>
</evidence>
<evidence type="ECO:0000313" key="7">
    <source>
        <dbReference type="EMBL" id="ACL45260.1"/>
    </source>
</evidence>
<dbReference type="InterPro" id="IPR017941">
    <property type="entry name" value="Rieske_2Fe-2S"/>
</dbReference>